<evidence type="ECO:0000259" key="9">
    <source>
        <dbReference type="PROSITE" id="PS00624"/>
    </source>
</evidence>
<evidence type="ECO:0000256" key="7">
    <source>
        <dbReference type="RuleBase" id="RU003968"/>
    </source>
</evidence>
<dbReference type="InterPro" id="IPR036188">
    <property type="entry name" value="FAD/NAD-bd_sf"/>
</dbReference>
<protein>
    <submittedName>
        <fullName evidence="10">GMC oxidoreductase</fullName>
    </submittedName>
</protein>
<name>A0A165IFB4_9BASI</name>
<dbReference type="Pfam" id="PF05199">
    <property type="entry name" value="GMC_oxred_C"/>
    <property type="match status" value="1"/>
</dbReference>
<evidence type="ECO:0000256" key="2">
    <source>
        <dbReference type="ARBA" id="ARBA00010790"/>
    </source>
</evidence>
<dbReference type="InterPro" id="IPR000172">
    <property type="entry name" value="GMC_OxRdtase_N"/>
</dbReference>
<evidence type="ECO:0000313" key="11">
    <source>
        <dbReference type="Proteomes" id="UP000076842"/>
    </source>
</evidence>
<proteinExistence type="inferred from homology"/>
<dbReference type="EMBL" id="KV423930">
    <property type="protein sequence ID" value="KZT60496.1"/>
    <property type="molecule type" value="Genomic_DNA"/>
</dbReference>
<dbReference type="Gene3D" id="3.30.560.10">
    <property type="entry name" value="Glucose Oxidase, domain 3"/>
    <property type="match status" value="1"/>
</dbReference>
<dbReference type="SUPFAM" id="SSF51905">
    <property type="entry name" value="FAD/NAD(P)-binding domain"/>
    <property type="match status" value="1"/>
</dbReference>
<dbReference type="InParanoid" id="A0A165IFB4"/>
<keyword evidence="11" id="KW-1185">Reference proteome</keyword>
<dbReference type="PIRSF" id="PIRSF000137">
    <property type="entry name" value="Alcohol_oxidase"/>
    <property type="match status" value="1"/>
</dbReference>
<feature type="domain" description="Glucose-methanol-choline oxidoreductase N-terminal" evidence="9">
    <location>
        <begin position="287"/>
        <end position="301"/>
    </location>
</feature>
<dbReference type="InterPro" id="IPR012132">
    <property type="entry name" value="GMC_OxRdtase"/>
</dbReference>
<reference evidence="10 11" key="1">
    <citation type="journal article" date="2016" name="Mol. Biol. Evol.">
        <title>Comparative Genomics of Early-Diverging Mushroom-Forming Fungi Provides Insights into the Origins of Lignocellulose Decay Capabilities.</title>
        <authorList>
            <person name="Nagy L.G."/>
            <person name="Riley R."/>
            <person name="Tritt A."/>
            <person name="Adam C."/>
            <person name="Daum C."/>
            <person name="Floudas D."/>
            <person name="Sun H."/>
            <person name="Yadav J.S."/>
            <person name="Pangilinan J."/>
            <person name="Larsson K.H."/>
            <person name="Matsuura K."/>
            <person name="Barry K."/>
            <person name="Labutti K."/>
            <person name="Kuo R."/>
            <person name="Ohm R.A."/>
            <person name="Bhattacharya S.S."/>
            <person name="Shirouzu T."/>
            <person name="Yoshinaga Y."/>
            <person name="Martin F.M."/>
            <person name="Grigoriev I.V."/>
            <person name="Hibbett D.S."/>
        </authorList>
    </citation>
    <scope>NUCLEOTIDE SEQUENCE [LARGE SCALE GENOMIC DNA]</scope>
    <source>
        <strain evidence="10 11">HHB12733</strain>
    </source>
</reference>
<feature type="active site" description="Proton acceptor" evidence="5">
    <location>
        <position position="582"/>
    </location>
</feature>
<dbReference type="PROSITE" id="PS00623">
    <property type="entry name" value="GMC_OXRED_1"/>
    <property type="match status" value="1"/>
</dbReference>
<dbReference type="Gene3D" id="3.50.50.60">
    <property type="entry name" value="FAD/NAD(P)-binding domain"/>
    <property type="match status" value="1"/>
</dbReference>
<evidence type="ECO:0000256" key="5">
    <source>
        <dbReference type="PIRSR" id="PIRSR000137-1"/>
    </source>
</evidence>
<evidence type="ECO:0000256" key="3">
    <source>
        <dbReference type="ARBA" id="ARBA00022630"/>
    </source>
</evidence>
<dbReference type="Pfam" id="PF00732">
    <property type="entry name" value="GMC_oxred_N"/>
    <property type="match status" value="1"/>
</dbReference>
<comment type="cofactor">
    <cofactor evidence="1 6">
        <name>FAD</name>
        <dbReference type="ChEBI" id="CHEBI:57692"/>
    </cofactor>
</comment>
<keyword evidence="4 6" id="KW-0274">FAD</keyword>
<dbReference type="InterPro" id="IPR007867">
    <property type="entry name" value="GMC_OxRtase_C"/>
</dbReference>
<sequence length="606" mass="66450">MGFLFSKPSPLKSFSWLESKEGQSAGFDVIIIGSGPAGCVLANRLSEDGKHRVLLVEAGVSNEKETFTKIPATWPKNITSPIDWQYYTAPQENLDGRKLSFPRGKVLGGSSSINALMYHHGAPSDYDAWENEGAPGWGYKEISRYLKKAEHHTPHAKHGDAAHRGTDGPFHTGFHWPSPIVDPWIKSFESLGVPYTPDLNTPKGTMGATTFSTFVDPKGHRSSGATAYLTPDVLARPNLTVLVTTRCTRVLLDGTRAVGVELADENKHENTRKVYVSGKGEIILSAGAINTPQLLMLSGLGPKKELDRVGIECRVDLPAVGQNLQDHPCPALRFRMKPGKSLDWLATSPMAGLPHLLRWMMGWKGIMSWNGAGEAAFIRTDDPLWGFDKPGSALYHSNANPSAPDMELMSAPMTFVNHGQFVRPWFNGLSILPYVLQPASRGSLTLKSKDPFEYPIIDPNYFSVPDDLQCMIRGVRVALRVARTSPLAELFDFHAPLPDPNACTSEEEQVYAMGDCREEDLSDGDIEKWVKRNVETVYHPVCTARIGKTAVDSVVDTELRVHGVDRLRVCDASVFPRIISGHPTAPIIAISEKGAEIIGLALGQRV</sequence>
<dbReference type="GO" id="GO:0016614">
    <property type="term" value="F:oxidoreductase activity, acting on CH-OH group of donors"/>
    <property type="evidence" value="ECO:0007669"/>
    <property type="project" value="InterPro"/>
</dbReference>
<evidence type="ECO:0000259" key="8">
    <source>
        <dbReference type="PROSITE" id="PS00623"/>
    </source>
</evidence>
<dbReference type="SUPFAM" id="SSF54373">
    <property type="entry name" value="FAD-linked reductases, C-terminal domain"/>
    <property type="match status" value="1"/>
</dbReference>
<evidence type="ECO:0000256" key="1">
    <source>
        <dbReference type="ARBA" id="ARBA00001974"/>
    </source>
</evidence>
<dbReference type="OrthoDB" id="269227at2759"/>
<feature type="domain" description="Glucose-methanol-choline oxidoreductase N-terminal" evidence="8">
    <location>
        <begin position="104"/>
        <end position="127"/>
    </location>
</feature>
<dbReference type="GO" id="GO:0050660">
    <property type="term" value="F:flavin adenine dinucleotide binding"/>
    <property type="evidence" value="ECO:0007669"/>
    <property type="project" value="InterPro"/>
</dbReference>
<comment type="similarity">
    <text evidence="2 7">Belongs to the GMC oxidoreductase family.</text>
</comment>
<dbReference type="PROSITE" id="PS00624">
    <property type="entry name" value="GMC_OXRED_2"/>
    <property type="match status" value="1"/>
</dbReference>
<evidence type="ECO:0000256" key="6">
    <source>
        <dbReference type="PIRSR" id="PIRSR000137-2"/>
    </source>
</evidence>
<dbReference type="PANTHER" id="PTHR11552">
    <property type="entry name" value="GLUCOSE-METHANOL-CHOLINE GMC OXIDOREDUCTASE"/>
    <property type="match status" value="1"/>
</dbReference>
<accession>A0A165IFB4</accession>
<evidence type="ECO:0000313" key="10">
    <source>
        <dbReference type="EMBL" id="KZT60496.1"/>
    </source>
</evidence>
<dbReference type="PANTHER" id="PTHR11552:SF147">
    <property type="entry name" value="CHOLINE DEHYDROGENASE, MITOCHONDRIAL"/>
    <property type="match status" value="1"/>
</dbReference>
<feature type="binding site" evidence="6">
    <location>
        <position position="106"/>
    </location>
    <ligand>
        <name>FAD</name>
        <dbReference type="ChEBI" id="CHEBI:57692"/>
    </ligand>
</feature>
<keyword evidence="3 7" id="KW-0285">Flavoprotein</keyword>
<evidence type="ECO:0000256" key="4">
    <source>
        <dbReference type="ARBA" id="ARBA00022827"/>
    </source>
</evidence>
<dbReference type="Proteomes" id="UP000076842">
    <property type="component" value="Unassembled WGS sequence"/>
</dbReference>
<dbReference type="STRING" id="1353952.A0A165IFB4"/>
<feature type="active site" description="Proton donor" evidence="5">
    <location>
        <position position="539"/>
    </location>
</feature>
<gene>
    <name evidence="10" type="ORF">CALCODRAFT_492273</name>
</gene>
<organism evidence="10 11">
    <name type="scientific">Calocera cornea HHB12733</name>
    <dbReference type="NCBI Taxonomy" id="1353952"/>
    <lineage>
        <taxon>Eukaryota</taxon>
        <taxon>Fungi</taxon>
        <taxon>Dikarya</taxon>
        <taxon>Basidiomycota</taxon>
        <taxon>Agaricomycotina</taxon>
        <taxon>Dacrymycetes</taxon>
        <taxon>Dacrymycetales</taxon>
        <taxon>Dacrymycetaceae</taxon>
        <taxon>Calocera</taxon>
    </lineage>
</organism>
<dbReference type="AlphaFoldDB" id="A0A165IFB4"/>